<dbReference type="PANTHER" id="PTHR43201">
    <property type="entry name" value="ACYL-COA SYNTHETASE"/>
    <property type="match status" value="1"/>
</dbReference>
<protein>
    <submittedName>
        <fullName evidence="5">Long-chain fatty acid--CoA ligase</fullName>
    </submittedName>
</protein>
<dbReference type="InterPro" id="IPR025110">
    <property type="entry name" value="AMP-bd_C"/>
</dbReference>
<dbReference type="InterPro" id="IPR000873">
    <property type="entry name" value="AMP-dep_synth/lig_dom"/>
</dbReference>
<organism evidence="5 6">
    <name type="scientific">Sulfobacillus benefaciens</name>
    <dbReference type="NCBI Taxonomy" id="453960"/>
    <lineage>
        <taxon>Bacteria</taxon>
        <taxon>Bacillati</taxon>
        <taxon>Bacillota</taxon>
        <taxon>Clostridia</taxon>
        <taxon>Eubacteriales</taxon>
        <taxon>Clostridiales Family XVII. Incertae Sedis</taxon>
        <taxon>Sulfobacillus</taxon>
    </lineage>
</organism>
<dbReference type="Proteomes" id="UP000242699">
    <property type="component" value="Unassembled WGS sequence"/>
</dbReference>
<evidence type="ECO:0000259" key="3">
    <source>
        <dbReference type="Pfam" id="PF00501"/>
    </source>
</evidence>
<feature type="domain" description="AMP-binding enzyme C-terminal" evidence="4">
    <location>
        <begin position="423"/>
        <end position="499"/>
    </location>
</feature>
<evidence type="ECO:0000256" key="2">
    <source>
        <dbReference type="ARBA" id="ARBA00022598"/>
    </source>
</evidence>
<dbReference type="GO" id="GO:0031956">
    <property type="term" value="F:medium-chain fatty acid-CoA ligase activity"/>
    <property type="evidence" value="ECO:0007669"/>
    <property type="project" value="TreeGrafter"/>
</dbReference>
<dbReference type="Pfam" id="PF13193">
    <property type="entry name" value="AMP-binding_C"/>
    <property type="match status" value="1"/>
</dbReference>
<dbReference type="Gene3D" id="3.30.300.30">
    <property type="match status" value="1"/>
</dbReference>
<dbReference type="EMBL" id="PXYT01000005">
    <property type="protein sequence ID" value="PSR31019.1"/>
    <property type="molecule type" value="Genomic_DNA"/>
</dbReference>
<dbReference type="InterPro" id="IPR020845">
    <property type="entry name" value="AMP-binding_CS"/>
</dbReference>
<dbReference type="InterPro" id="IPR045851">
    <property type="entry name" value="AMP-bd_C_sf"/>
</dbReference>
<dbReference type="GO" id="GO:0006631">
    <property type="term" value="P:fatty acid metabolic process"/>
    <property type="evidence" value="ECO:0007669"/>
    <property type="project" value="TreeGrafter"/>
</dbReference>
<evidence type="ECO:0000259" key="4">
    <source>
        <dbReference type="Pfam" id="PF13193"/>
    </source>
</evidence>
<dbReference type="AlphaFoldDB" id="A0A2T2X967"/>
<sequence>MNLAASIEEAVRQFPELPAIADGTISLSYREFHARAMALVHFFKREGIRPGDRIAIRLPNVTDVMTLAYATWWAGAVFVPLNTRFSAVDLAEIVKDVEPRYLVLPEHDKQLLPLTQLPGFTTVLWAEQSSDTPQHLNHIVAQNREPSLWEPMEPRKDTDPALIMYTSGTTGRPKGVIQTHRNNTAAIQMLGNTWQVTRHDRFLVSVPLFHVGGMQTSTLAALALGAQVTLVPHWRAEDWIKAAAAFRPTIFALVPAMIVDLIHWAQTHPESKPDLSQVRMGLMGGSPTWPAVVSQFHALFGVSLRELYGQTELTGLSVTYRDHDPWRQRSMGRPQSQVLDAAIYESDDIIYPLKPTVTGELLFRGETVSPGYWHQPEQTRQKWIDGWFRTGDIVSVDEDEYLYYRDRVDDMIISGGENIYPAEVEAHLTQLPPIQEVAVIGTPHPRWGEQVTAVIVLKGEETNKEDLRRQIDSLDALSSYKRPRRIEFVPSLPRTGSGKVNKALLKQQYHTI</sequence>
<dbReference type="FunFam" id="3.30.300.30:FF:000008">
    <property type="entry name" value="2,3-dihydroxybenzoate-AMP ligase"/>
    <property type="match status" value="1"/>
</dbReference>
<dbReference type="InterPro" id="IPR042099">
    <property type="entry name" value="ANL_N_sf"/>
</dbReference>
<feature type="domain" description="AMP-dependent synthetase/ligase" evidence="3">
    <location>
        <begin position="8"/>
        <end position="373"/>
    </location>
</feature>
<evidence type="ECO:0000256" key="1">
    <source>
        <dbReference type="ARBA" id="ARBA00006432"/>
    </source>
</evidence>
<dbReference type="SUPFAM" id="SSF56801">
    <property type="entry name" value="Acetyl-CoA synthetase-like"/>
    <property type="match status" value="1"/>
</dbReference>
<evidence type="ECO:0000313" key="6">
    <source>
        <dbReference type="Proteomes" id="UP000242699"/>
    </source>
</evidence>
<dbReference type="PROSITE" id="PS00455">
    <property type="entry name" value="AMP_BINDING"/>
    <property type="match status" value="1"/>
</dbReference>
<reference evidence="5 6" key="1">
    <citation type="journal article" date="2014" name="BMC Genomics">
        <title>Comparison of environmental and isolate Sulfobacillus genomes reveals diverse carbon, sulfur, nitrogen, and hydrogen metabolisms.</title>
        <authorList>
            <person name="Justice N.B."/>
            <person name="Norman A."/>
            <person name="Brown C.T."/>
            <person name="Singh A."/>
            <person name="Thomas B.C."/>
            <person name="Banfield J.F."/>
        </authorList>
    </citation>
    <scope>NUCLEOTIDE SEQUENCE [LARGE SCALE GENOMIC DNA]</scope>
    <source>
        <strain evidence="5">AMDSBA1</strain>
    </source>
</reference>
<gene>
    <name evidence="5" type="ORF">C7B43_03995</name>
</gene>
<evidence type="ECO:0000313" key="5">
    <source>
        <dbReference type="EMBL" id="PSR31019.1"/>
    </source>
</evidence>
<comment type="similarity">
    <text evidence="1">Belongs to the ATP-dependent AMP-binding enzyme family.</text>
</comment>
<keyword evidence="2 5" id="KW-0436">Ligase</keyword>
<accession>A0A2T2X967</accession>
<dbReference type="PANTHER" id="PTHR43201:SF5">
    <property type="entry name" value="MEDIUM-CHAIN ACYL-COA LIGASE ACSF2, MITOCHONDRIAL"/>
    <property type="match status" value="1"/>
</dbReference>
<dbReference type="Pfam" id="PF00501">
    <property type="entry name" value="AMP-binding"/>
    <property type="match status" value="1"/>
</dbReference>
<name>A0A2T2X967_9FIRM</name>
<comment type="caution">
    <text evidence="5">The sequence shown here is derived from an EMBL/GenBank/DDBJ whole genome shotgun (WGS) entry which is preliminary data.</text>
</comment>
<dbReference type="Gene3D" id="3.40.50.12780">
    <property type="entry name" value="N-terminal domain of ligase-like"/>
    <property type="match status" value="1"/>
</dbReference>
<proteinExistence type="inferred from homology"/>